<dbReference type="EMBL" id="CP002432">
    <property type="protein sequence ID" value="ADU65262.1"/>
    <property type="molecule type" value="Genomic_DNA"/>
</dbReference>
<evidence type="ECO:0000313" key="2">
    <source>
        <dbReference type="EMBL" id="ADU65262.1"/>
    </source>
</evidence>
<gene>
    <name evidence="2" type="ordered locus">Selin_0514</name>
</gene>
<dbReference type="InterPro" id="IPR046865">
    <property type="entry name" value="FapA_b_solenoid"/>
</dbReference>
<organism evidence="2 3">
    <name type="scientific">Desulfurispirillum indicum (strain ATCC BAA-1389 / DSM 22839 / S5)</name>
    <dbReference type="NCBI Taxonomy" id="653733"/>
    <lineage>
        <taxon>Bacteria</taxon>
        <taxon>Pseudomonadati</taxon>
        <taxon>Chrysiogenota</taxon>
        <taxon>Chrysiogenia</taxon>
        <taxon>Chrysiogenales</taxon>
        <taxon>Chrysiogenaceae</taxon>
        <taxon>Desulfurispirillum</taxon>
    </lineage>
</organism>
<proteinExistence type="predicted"/>
<dbReference type="eggNOG" id="COG1315">
    <property type="taxonomic scope" value="Bacteria"/>
</dbReference>
<dbReference type="OrthoDB" id="8578642at2"/>
<keyword evidence="1" id="KW-0175">Coiled coil</keyword>
<dbReference type="AlphaFoldDB" id="E6W0L0"/>
<protein>
    <recommendedName>
        <fullName evidence="4">DUF342 domain-containing protein</fullName>
    </recommendedName>
</protein>
<dbReference type="Proteomes" id="UP000002572">
    <property type="component" value="Chromosome"/>
</dbReference>
<dbReference type="KEGG" id="din:Selin_0514"/>
<reference evidence="2 3" key="1">
    <citation type="submission" date="2010-12" db="EMBL/GenBank/DDBJ databases">
        <title>Complete sequence of Desulfurispirillum indicum S5.</title>
        <authorList>
            <consortium name="US DOE Joint Genome Institute"/>
            <person name="Lucas S."/>
            <person name="Copeland A."/>
            <person name="Lapidus A."/>
            <person name="Cheng J.-F."/>
            <person name="Goodwin L."/>
            <person name="Pitluck S."/>
            <person name="Chertkov O."/>
            <person name="Held B."/>
            <person name="Detter J.C."/>
            <person name="Han C."/>
            <person name="Tapia R."/>
            <person name="Land M."/>
            <person name="Hauser L."/>
            <person name="Kyrpides N."/>
            <person name="Ivanova N."/>
            <person name="Mikhailova N."/>
            <person name="Haggblom M."/>
            <person name="Rauschenbach I."/>
            <person name="Bini E."/>
            <person name="Woyke T."/>
        </authorList>
    </citation>
    <scope>NUCLEOTIDE SEQUENCE [LARGE SCALE GENOMIC DNA]</scope>
    <source>
        <strain evidence="3">ATCC BAA-1389 / DSM 22839 / S5</strain>
    </source>
</reference>
<accession>E6W0L0</accession>
<evidence type="ECO:0008006" key="4">
    <source>
        <dbReference type="Google" id="ProtNLM"/>
    </source>
</evidence>
<evidence type="ECO:0000256" key="1">
    <source>
        <dbReference type="SAM" id="Coils"/>
    </source>
</evidence>
<sequence length="589" mass="65549">MDSSHIGMVEQQIVVSNIQDALVQASHKHHIALENLDFSIHNISDLQRGEEFFYRDYTIDIFQRGFSPVELHYSLKTASNTTSVRFYQGSSVDVTMATPLEVLTEIKKVLAKEGVVYGVYDDETLYRIAAAVHRAFVEKSDIPDEPFAVASGQNPRASADLAYPTYHFDRHGLIASGGGQEPMLSPFEMGKDTFIVREGELLITEPILRESQLQISTSGYIVNPVNGPRLPFHDFSPDIRREQTPEAYLYYAEKDGYLSVEKGTLLIRPQVSFESDVLDSKDAAQAKKREDIVLGASDETKDAVSAGQVIEGRNVTINGHVGAGAIIRGLNVTINGVLHKDACIEAEHEAVVDISKGTVRADRAKINMLEGGTVEATSSVEVLGKSMQSVIKSPRIFINELKNCSVTTGGYQIRINTVSDGTNFFTIDPLTIESVNTRYQMALGQQKELLKKLKAIRQSYNSKKNQLADVRKQYEPLRGKIEKLRRQSSAVPSAFQNIVERHNSLTKEVISLKQQAQVIVRQLSTLEDFIYRIQYVETTTSFTVYKRLPKGNILKYGKSSAHITIDQDLAGVTVGKNRAGKLEYRLVRG</sequence>
<dbReference type="HOGENOM" id="CLU_462895_0_0_0"/>
<keyword evidence="3" id="KW-1185">Reference proteome</keyword>
<dbReference type="Pfam" id="PF03961">
    <property type="entry name" value="FapA"/>
    <property type="match status" value="1"/>
</dbReference>
<name>E6W0L0_DESIS</name>
<evidence type="ECO:0000313" key="3">
    <source>
        <dbReference type="Proteomes" id="UP000002572"/>
    </source>
</evidence>
<dbReference type="RefSeq" id="WP_013505150.1">
    <property type="nucleotide sequence ID" value="NC_014836.1"/>
</dbReference>
<dbReference type="InParanoid" id="E6W0L0"/>
<feature type="coiled-coil region" evidence="1">
    <location>
        <begin position="446"/>
        <end position="487"/>
    </location>
</feature>